<dbReference type="EMBL" id="DVJJ01000150">
    <property type="protein sequence ID" value="HIS65669.1"/>
    <property type="molecule type" value="Genomic_DNA"/>
</dbReference>
<dbReference type="FunFam" id="3.40.50.150:FF:000009">
    <property type="entry name" value="23S rRNA (Uracil(1939)-C(5))-methyltransferase RlmD"/>
    <property type="match status" value="1"/>
</dbReference>
<feature type="active site" description="Nucleophile" evidence="4">
    <location>
        <position position="406"/>
    </location>
</feature>
<dbReference type="EC" id="2.1.1.190" evidence="7"/>
<evidence type="ECO:0000259" key="6">
    <source>
        <dbReference type="PROSITE" id="PS50926"/>
    </source>
</evidence>
<dbReference type="Gene3D" id="2.40.50.140">
    <property type="entry name" value="Nucleic acid-binding proteins"/>
    <property type="match status" value="1"/>
</dbReference>
<dbReference type="NCBIfam" id="TIGR00479">
    <property type="entry name" value="rumA"/>
    <property type="match status" value="1"/>
</dbReference>
<feature type="domain" description="TRAM" evidence="6">
    <location>
        <begin position="1"/>
        <end position="60"/>
    </location>
</feature>
<feature type="binding site" evidence="4">
    <location>
        <position position="331"/>
    </location>
    <ligand>
        <name>S-adenosyl-L-methionine</name>
        <dbReference type="ChEBI" id="CHEBI:59789"/>
    </ligand>
</feature>
<dbReference type="Pfam" id="PF01938">
    <property type="entry name" value="TRAM"/>
    <property type="match status" value="1"/>
</dbReference>
<dbReference type="PANTHER" id="PTHR11061">
    <property type="entry name" value="RNA M5U METHYLTRANSFERASE"/>
    <property type="match status" value="1"/>
</dbReference>
<reference evidence="7" key="2">
    <citation type="journal article" date="2021" name="PeerJ">
        <title>Extensive microbial diversity within the chicken gut microbiome revealed by metagenomics and culture.</title>
        <authorList>
            <person name="Gilroy R."/>
            <person name="Ravi A."/>
            <person name="Getino M."/>
            <person name="Pursley I."/>
            <person name="Horton D.L."/>
            <person name="Alikhan N.F."/>
            <person name="Baker D."/>
            <person name="Gharbi K."/>
            <person name="Hall N."/>
            <person name="Watson M."/>
            <person name="Adriaenssens E.M."/>
            <person name="Foster-Nyarko E."/>
            <person name="Jarju S."/>
            <person name="Secka A."/>
            <person name="Antonio M."/>
            <person name="Oren A."/>
            <person name="Chaudhuri R.R."/>
            <person name="La Ragione R."/>
            <person name="Hildebrand F."/>
            <person name="Pallen M.J."/>
        </authorList>
    </citation>
    <scope>NUCLEOTIDE SEQUENCE</scope>
    <source>
        <strain evidence="7">ChiBcec16-1751</strain>
    </source>
</reference>
<keyword evidence="3 4" id="KW-0949">S-adenosyl-L-methionine</keyword>
<dbReference type="Proteomes" id="UP000886741">
    <property type="component" value="Unassembled WGS sequence"/>
</dbReference>
<dbReference type="AlphaFoldDB" id="A0A9D1FB08"/>
<dbReference type="Pfam" id="PF05958">
    <property type="entry name" value="tRNA_U5-meth_tr"/>
    <property type="match status" value="1"/>
</dbReference>
<dbReference type="SUPFAM" id="SSF50249">
    <property type="entry name" value="Nucleic acid-binding proteins"/>
    <property type="match status" value="1"/>
</dbReference>
<dbReference type="SUPFAM" id="SSF53335">
    <property type="entry name" value="S-adenosyl-L-methionine-dependent methyltransferases"/>
    <property type="match status" value="1"/>
</dbReference>
<feature type="binding site" evidence="4">
    <location>
        <position position="281"/>
    </location>
    <ligand>
        <name>S-adenosyl-L-methionine</name>
        <dbReference type="ChEBI" id="CHEBI:59789"/>
    </ligand>
</feature>
<dbReference type="FunFam" id="2.40.50.1070:FF:000003">
    <property type="entry name" value="23S rRNA (Uracil-5-)-methyltransferase RumA"/>
    <property type="match status" value="1"/>
</dbReference>
<protein>
    <submittedName>
        <fullName evidence="7">23S rRNA (Uracil(1939)-C(5))-methyltransferase RlmD</fullName>
        <ecNumber evidence="7">2.1.1.190</ecNumber>
    </submittedName>
</protein>
<dbReference type="InterPro" id="IPR012340">
    <property type="entry name" value="NA-bd_OB-fold"/>
</dbReference>
<comment type="similarity">
    <text evidence="4">Belongs to the class I-like SAM-binding methyltransferase superfamily. RNA M5U methyltransferase family.</text>
</comment>
<feature type="active site" evidence="5">
    <location>
        <position position="406"/>
    </location>
</feature>
<evidence type="ECO:0000256" key="2">
    <source>
        <dbReference type="ARBA" id="ARBA00022679"/>
    </source>
</evidence>
<comment type="caution">
    <text evidence="7">The sequence shown here is derived from an EMBL/GenBank/DDBJ whole genome shotgun (WGS) entry which is preliminary data.</text>
</comment>
<dbReference type="InterPro" id="IPR029063">
    <property type="entry name" value="SAM-dependent_MTases_sf"/>
</dbReference>
<feature type="binding site" evidence="4">
    <location>
        <position position="310"/>
    </location>
    <ligand>
        <name>S-adenosyl-L-methionine</name>
        <dbReference type="ChEBI" id="CHEBI:59789"/>
    </ligand>
</feature>
<dbReference type="PROSITE" id="PS51687">
    <property type="entry name" value="SAM_MT_RNA_M5U"/>
    <property type="match status" value="1"/>
</dbReference>
<dbReference type="Gene3D" id="2.40.50.1070">
    <property type="match status" value="1"/>
</dbReference>
<dbReference type="PROSITE" id="PS01230">
    <property type="entry name" value="TRMA_1"/>
    <property type="match status" value="1"/>
</dbReference>
<dbReference type="PROSITE" id="PS50926">
    <property type="entry name" value="TRAM"/>
    <property type="match status" value="1"/>
</dbReference>
<evidence type="ECO:0000256" key="3">
    <source>
        <dbReference type="ARBA" id="ARBA00022691"/>
    </source>
</evidence>
<dbReference type="GO" id="GO:0070475">
    <property type="term" value="P:rRNA base methylation"/>
    <property type="evidence" value="ECO:0007669"/>
    <property type="project" value="TreeGrafter"/>
</dbReference>
<evidence type="ECO:0000256" key="4">
    <source>
        <dbReference type="PROSITE-ProRule" id="PRU01024"/>
    </source>
</evidence>
<dbReference type="PANTHER" id="PTHR11061:SF30">
    <property type="entry name" value="TRNA (URACIL(54)-C(5))-METHYLTRANSFERASE"/>
    <property type="match status" value="1"/>
</dbReference>
<evidence type="ECO:0000313" key="7">
    <source>
        <dbReference type="EMBL" id="HIS65669.1"/>
    </source>
</evidence>
<dbReference type="Gene3D" id="3.40.50.150">
    <property type="entry name" value="Vaccinia Virus protein VP39"/>
    <property type="match status" value="1"/>
</dbReference>
<gene>
    <name evidence="7" type="primary">rlmD</name>
    <name evidence="7" type="ORF">IAA83_09950</name>
</gene>
<evidence type="ECO:0000313" key="8">
    <source>
        <dbReference type="Proteomes" id="UP000886741"/>
    </source>
</evidence>
<dbReference type="InterPro" id="IPR010280">
    <property type="entry name" value="U5_MeTrfase_fam"/>
</dbReference>
<organism evidence="7 8">
    <name type="scientific">Candidatus Avoscillospira avistercoris</name>
    <dbReference type="NCBI Taxonomy" id="2840707"/>
    <lineage>
        <taxon>Bacteria</taxon>
        <taxon>Bacillati</taxon>
        <taxon>Bacillota</taxon>
        <taxon>Clostridia</taxon>
        <taxon>Eubacteriales</taxon>
        <taxon>Oscillospiraceae</taxon>
        <taxon>Oscillospiraceae incertae sedis</taxon>
        <taxon>Candidatus Avoscillospira</taxon>
    </lineage>
</organism>
<dbReference type="CDD" id="cd02440">
    <property type="entry name" value="AdoMet_MTases"/>
    <property type="match status" value="1"/>
</dbReference>
<accession>A0A9D1FB08</accession>
<name>A0A9D1FB08_9FIRM</name>
<keyword evidence="1 4" id="KW-0489">Methyltransferase</keyword>
<dbReference type="InterPro" id="IPR030390">
    <property type="entry name" value="MeTrfase_TrmA_AS"/>
</dbReference>
<proteinExistence type="inferred from homology"/>
<dbReference type="GO" id="GO:0070041">
    <property type="term" value="F:rRNA (uridine-C5-)-methyltransferase activity"/>
    <property type="evidence" value="ECO:0007669"/>
    <property type="project" value="TreeGrafter"/>
</dbReference>
<evidence type="ECO:0000256" key="5">
    <source>
        <dbReference type="PROSITE-ProRule" id="PRU10015"/>
    </source>
</evidence>
<reference evidence="7" key="1">
    <citation type="submission" date="2020-10" db="EMBL/GenBank/DDBJ databases">
        <authorList>
            <person name="Gilroy R."/>
        </authorList>
    </citation>
    <scope>NUCLEOTIDE SEQUENCE</scope>
    <source>
        <strain evidence="7">ChiBcec16-1751</strain>
    </source>
</reference>
<feature type="binding site" evidence="4">
    <location>
        <position position="379"/>
    </location>
    <ligand>
        <name>S-adenosyl-L-methionine</name>
        <dbReference type="ChEBI" id="CHEBI:59789"/>
    </ligand>
</feature>
<dbReference type="InterPro" id="IPR002792">
    <property type="entry name" value="TRAM_dom"/>
</dbReference>
<sequence length="541" mass="59678">MVKKREHITVTITGYTSEGQGVARHPEGMAVFVTDAIAGEVAEVEIDHVGKTAAHGHIVKLLEVSPHRVNRACPIGKRCGGCNFWHMDYEEELRLKGQRVRDAISRIGGVDPGEVTVLPGTMEGYRNKAQFPVGASDFGQPVAGFYMARSHEILPVQRCRIQDPRADEAKTAVMEWMELENISAYDEGSQRGLVRHIYVRTASAGTLVCIVGNGGAPEVADTLLQLLQAAVPDLVGLVWNINRRPGNSVLGERFETLWGQGYLEETLCGLKFRLSPRSFFQVNRQQAQRLYDTALELAQLDANTTALDLYCGTGTITLCMARKAGKVYGVEIIDAAIADAWENAKRNGIDNVEFFCADAGQAAERFAREGIAPQVIMVDPPRKGLSPAAVDAMAQMAPERIVYVSCDPATLARDIGLLREKGYVLHTTKAVDMFPRCAHIETVCLLSKLNAKQHIEINLDMDELDLTDAEKKATYQEIKDYVLEHSGLKVSSLYIAQVKQKCGIIERENYNKPKSEDAKQPQCPPDKEKAIKEALTHFGMI</sequence>
<keyword evidence="2 4" id="KW-0808">Transferase</keyword>
<evidence type="ECO:0000256" key="1">
    <source>
        <dbReference type="ARBA" id="ARBA00022603"/>
    </source>
</evidence>